<reference evidence="1" key="1">
    <citation type="submission" date="2022-04" db="EMBL/GenBank/DDBJ databases">
        <title>Jade perch genome.</title>
        <authorList>
            <person name="Chao B."/>
        </authorList>
    </citation>
    <scope>NUCLEOTIDE SEQUENCE</scope>
    <source>
        <strain evidence="1">CB-2022</strain>
    </source>
</reference>
<dbReference type="EMBL" id="CM041545">
    <property type="protein sequence ID" value="KAI3362525.1"/>
    <property type="molecule type" value="Genomic_DNA"/>
</dbReference>
<keyword evidence="2" id="KW-1185">Reference proteome</keyword>
<protein>
    <submittedName>
        <fullName evidence="1">Uncharacterized protein</fullName>
    </submittedName>
</protein>
<dbReference type="Proteomes" id="UP000831701">
    <property type="component" value="Chromosome 15"/>
</dbReference>
<comment type="caution">
    <text evidence="1">The sequence shown here is derived from an EMBL/GenBank/DDBJ whole genome shotgun (WGS) entry which is preliminary data.</text>
</comment>
<proteinExistence type="predicted"/>
<name>A0ACB8W3F2_9TELE</name>
<sequence>MDPTASLFWLLEEPLIHRARLDVRDSSRPGLSQRLVSAGAVKLRHIVDAAGPRLHDAETLASRLGLRSNRHTRNILNAWTTKLTTEELEMLQDYASGAETPDEGDPFPELGLEVDQSELTAPLLVSQRVNMHMVNRKALYKLCVQAFNKRQLSGRRDTVWRERLAVQEDCKPVWRVLYKAPLNKRSVGQAKLSIYKSRKHIEDASGDELLPMFVSLVKARVRVDF</sequence>
<gene>
    <name evidence="1" type="ORF">L3Q82_012822</name>
</gene>
<evidence type="ECO:0000313" key="1">
    <source>
        <dbReference type="EMBL" id="KAI3362525.1"/>
    </source>
</evidence>
<evidence type="ECO:0000313" key="2">
    <source>
        <dbReference type="Proteomes" id="UP000831701"/>
    </source>
</evidence>
<accession>A0ACB8W3F2</accession>
<organism evidence="1 2">
    <name type="scientific">Scortum barcoo</name>
    <name type="common">barcoo grunter</name>
    <dbReference type="NCBI Taxonomy" id="214431"/>
    <lineage>
        <taxon>Eukaryota</taxon>
        <taxon>Metazoa</taxon>
        <taxon>Chordata</taxon>
        <taxon>Craniata</taxon>
        <taxon>Vertebrata</taxon>
        <taxon>Euteleostomi</taxon>
        <taxon>Actinopterygii</taxon>
        <taxon>Neopterygii</taxon>
        <taxon>Teleostei</taxon>
        <taxon>Neoteleostei</taxon>
        <taxon>Acanthomorphata</taxon>
        <taxon>Eupercaria</taxon>
        <taxon>Centrarchiformes</taxon>
        <taxon>Terapontoidei</taxon>
        <taxon>Terapontidae</taxon>
        <taxon>Scortum</taxon>
    </lineage>
</organism>